<dbReference type="PANTHER" id="PTHR11926">
    <property type="entry name" value="GLUCOSYL/GLUCURONOSYL TRANSFERASES"/>
    <property type="match status" value="1"/>
</dbReference>
<dbReference type="CDD" id="cd03784">
    <property type="entry name" value="GT1_Gtf-like"/>
    <property type="match status" value="1"/>
</dbReference>
<evidence type="ECO:0000256" key="3">
    <source>
        <dbReference type="ARBA" id="ARBA00053747"/>
    </source>
</evidence>
<dbReference type="Proteomes" id="UP000245207">
    <property type="component" value="Unassembled WGS sequence"/>
</dbReference>
<dbReference type="EC" id="2.4.1.-" evidence="5"/>
<evidence type="ECO:0000256" key="5">
    <source>
        <dbReference type="RuleBase" id="RU362057"/>
    </source>
</evidence>
<evidence type="ECO:0000256" key="2">
    <source>
        <dbReference type="ARBA" id="ARBA00022679"/>
    </source>
</evidence>
<keyword evidence="4" id="KW-0328">Glycosyltransferase</keyword>
<evidence type="ECO:0000313" key="6">
    <source>
        <dbReference type="EMBL" id="PWA88343.1"/>
    </source>
</evidence>
<dbReference type="SUPFAM" id="SSF53756">
    <property type="entry name" value="UDP-Glycosyltransferase/glycogen phosphorylase"/>
    <property type="match status" value="1"/>
</dbReference>
<dbReference type="InterPro" id="IPR035595">
    <property type="entry name" value="UDP_glycos_trans_CS"/>
</dbReference>
<proteinExistence type="inferred from homology"/>
<keyword evidence="7" id="KW-1185">Reference proteome</keyword>
<comment type="caution">
    <text evidence="6">The sequence shown here is derived from an EMBL/GenBank/DDBJ whole genome shotgun (WGS) entry which is preliminary data.</text>
</comment>
<comment type="function">
    <text evidence="3">May glycosylate diterpenes or flavonols in leaves.</text>
</comment>
<dbReference type="Pfam" id="PF00201">
    <property type="entry name" value="UDPGT"/>
    <property type="match status" value="1"/>
</dbReference>
<accession>A0A2U1PRH7</accession>
<dbReference type="Gene3D" id="3.40.50.2000">
    <property type="entry name" value="Glycogen Phosphorylase B"/>
    <property type="match status" value="2"/>
</dbReference>
<sequence>MDEKKPHVVFIPVPALSHIKCMLKLARLLHHKGLQITFVNTQSSHNRLMIKSAHDLDETPGFQFKAIPDGLSSTLEDEDKPGEILYQVSGYLDANFLASFLALVAGLETPVNCIISDGLRIYAKTPLAAEMLGVPIMLYWTMAASGFMAYYQAKVLMEKGIVPLEDESFRRNGYIDTEIDWIPGMEGIRLRDLPDLMLATKPDDYVLNLLVEASKAADKVSHIIIHSFNELEATLIKELKSIFLQIYTVGPQQLLLNRITEKENVKSKFNGYSLWKEEPECVQWLQSKEPDSVVYVNFGSLTVISFQDLLELGWGLVNSNQYFLWIIRTNLVDGKPVVLPEELKEVIKARGFIASWCSQEEVLNHPSVGGFLTHGGWGSAIESLSAGVPMVCWPGSHDQRVNCRQMCKKWEVGMELEGNVKRVEVEKLVRELMEGIEGKRMRKKCLEWKKMAEIATGPEGSSSINVEKLANEITMLSKT</sequence>
<gene>
    <name evidence="6" type="ORF">CTI12_AA120830</name>
</gene>
<dbReference type="FunFam" id="3.40.50.2000:FF:000056">
    <property type="entry name" value="Glycosyltransferase"/>
    <property type="match status" value="1"/>
</dbReference>
<evidence type="ECO:0000256" key="1">
    <source>
        <dbReference type="ARBA" id="ARBA00009995"/>
    </source>
</evidence>
<dbReference type="InterPro" id="IPR002213">
    <property type="entry name" value="UDP_glucos_trans"/>
</dbReference>
<dbReference type="AlphaFoldDB" id="A0A2U1PRH7"/>
<keyword evidence="2 4" id="KW-0808">Transferase</keyword>
<dbReference type="PANTHER" id="PTHR11926:SF1551">
    <property type="entry name" value="GLYCOSYLTRANSFERASE"/>
    <property type="match status" value="1"/>
</dbReference>
<organism evidence="6 7">
    <name type="scientific">Artemisia annua</name>
    <name type="common">Sweet wormwood</name>
    <dbReference type="NCBI Taxonomy" id="35608"/>
    <lineage>
        <taxon>Eukaryota</taxon>
        <taxon>Viridiplantae</taxon>
        <taxon>Streptophyta</taxon>
        <taxon>Embryophyta</taxon>
        <taxon>Tracheophyta</taxon>
        <taxon>Spermatophyta</taxon>
        <taxon>Magnoliopsida</taxon>
        <taxon>eudicotyledons</taxon>
        <taxon>Gunneridae</taxon>
        <taxon>Pentapetalae</taxon>
        <taxon>asterids</taxon>
        <taxon>campanulids</taxon>
        <taxon>Asterales</taxon>
        <taxon>Asteraceae</taxon>
        <taxon>Asteroideae</taxon>
        <taxon>Anthemideae</taxon>
        <taxon>Artemisiinae</taxon>
        <taxon>Artemisia</taxon>
    </lineage>
</organism>
<dbReference type="EMBL" id="PKPP01000823">
    <property type="protein sequence ID" value="PWA88343.1"/>
    <property type="molecule type" value="Genomic_DNA"/>
</dbReference>
<dbReference type="GO" id="GO:0080044">
    <property type="term" value="F:quercetin 7-O-glucosyltransferase activity"/>
    <property type="evidence" value="ECO:0007669"/>
    <property type="project" value="TreeGrafter"/>
</dbReference>
<dbReference type="OrthoDB" id="1927969at2759"/>
<name>A0A2U1PRH7_ARTAN</name>
<protein>
    <recommendedName>
        <fullName evidence="5">Glycosyltransferase</fullName>
        <ecNumber evidence="5">2.4.1.-</ecNumber>
    </recommendedName>
</protein>
<evidence type="ECO:0000256" key="4">
    <source>
        <dbReference type="RuleBase" id="RU003718"/>
    </source>
</evidence>
<reference evidence="6 7" key="1">
    <citation type="journal article" date="2018" name="Mol. Plant">
        <title>The genome of Artemisia annua provides insight into the evolution of Asteraceae family and artemisinin biosynthesis.</title>
        <authorList>
            <person name="Shen Q."/>
            <person name="Zhang L."/>
            <person name="Liao Z."/>
            <person name="Wang S."/>
            <person name="Yan T."/>
            <person name="Shi P."/>
            <person name="Liu M."/>
            <person name="Fu X."/>
            <person name="Pan Q."/>
            <person name="Wang Y."/>
            <person name="Lv Z."/>
            <person name="Lu X."/>
            <person name="Zhang F."/>
            <person name="Jiang W."/>
            <person name="Ma Y."/>
            <person name="Chen M."/>
            <person name="Hao X."/>
            <person name="Li L."/>
            <person name="Tang Y."/>
            <person name="Lv G."/>
            <person name="Zhou Y."/>
            <person name="Sun X."/>
            <person name="Brodelius P.E."/>
            <person name="Rose J.K.C."/>
            <person name="Tang K."/>
        </authorList>
    </citation>
    <scope>NUCLEOTIDE SEQUENCE [LARGE SCALE GENOMIC DNA]</scope>
    <source>
        <strain evidence="7">cv. Huhao1</strain>
        <tissue evidence="6">Leaf</tissue>
    </source>
</reference>
<comment type="similarity">
    <text evidence="1 4">Belongs to the UDP-glycosyltransferase family.</text>
</comment>
<dbReference type="PROSITE" id="PS00375">
    <property type="entry name" value="UDPGT"/>
    <property type="match status" value="1"/>
</dbReference>
<dbReference type="GO" id="GO:0080043">
    <property type="term" value="F:quercetin 3-O-glucosyltransferase activity"/>
    <property type="evidence" value="ECO:0007669"/>
    <property type="project" value="TreeGrafter"/>
</dbReference>
<evidence type="ECO:0000313" key="7">
    <source>
        <dbReference type="Proteomes" id="UP000245207"/>
    </source>
</evidence>